<dbReference type="GO" id="GO:0003700">
    <property type="term" value="F:DNA-binding transcription factor activity"/>
    <property type="evidence" value="ECO:0007669"/>
    <property type="project" value="TreeGrafter"/>
</dbReference>
<accession>A0A9D1WIR2</accession>
<evidence type="ECO:0000259" key="2">
    <source>
        <dbReference type="PROSITE" id="PS50943"/>
    </source>
</evidence>
<dbReference type="Proteomes" id="UP000886817">
    <property type="component" value="Unassembled WGS sequence"/>
</dbReference>
<dbReference type="SUPFAM" id="SSF47413">
    <property type="entry name" value="lambda repressor-like DNA-binding domains"/>
    <property type="match status" value="1"/>
</dbReference>
<dbReference type="PANTHER" id="PTHR46797:SF1">
    <property type="entry name" value="METHYLPHOSPHONATE SYNTHASE"/>
    <property type="match status" value="1"/>
</dbReference>
<dbReference type="AlphaFoldDB" id="A0A9D1WIR2"/>
<organism evidence="3 4">
    <name type="scientific">Candidatus Blautia gallistercoris</name>
    <dbReference type="NCBI Taxonomy" id="2838490"/>
    <lineage>
        <taxon>Bacteria</taxon>
        <taxon>Bacillati</taxon>
        <taxon>Bacillota</taxon>
        <taxon>Clostridia</taxon>
        <taxon>Lachnospirales</taxon>
        <taxon>Lachnospiraceae</taxon>
        <taxon>Blautia</taxon>
    </lineage>
</organism>
<dbReference type="PROSITE" id="PS50943">
    <property type="entry name" value="HTH_CROC1"/>
    <property type="match status" value="1"/>
</dbReference>
<dbReference type="CDD" id="cd00093">
    <property type="entry name" value="HTH_XRE"/>
    <property type="match status" value="1"/>
</dbReference>
<dbReference type="InterPro" id="IPR010982">
    <property type="entry name" value="Lambda_DNA-bd_dom_sf"/>
</dbReference>
<proteinExistence type="predicted"/>
<evidence type="ECO:0000313" key="3">
    <source>
        <dbReference type="EMBL" id="HIX59945.1"/>
    </source>
</evidence>
<dbReference type="SMART" id="SM00530">
    <property type="entry name" value="HTH_XRE"/>
    <property type="match status" value="1"/>
</dbReference>
<protein>
    <submittedName>
        <fullName evidence="3">Helix-turn-helix transcriptional regulator</fullName>
    </submittedName>
</protein>
<dbReference type="GO" id="GO:0003677">
    <property type="term" value="F:DNA binding"/>
    <property type="evidence" value="ECO:0007669"/>
    <property type="project" value="UniProtKB-KW"/>
</dbReference>
<comment type="caution">
    <text evidence="3">The sequence shown here is derived from an EMBL/GenBank/DDBJ whole genome shotgun (WGS) entry which is preliminary data.</text>
</comment>
<sequence>MDEKHHDKFQQLGLNIARYRKLRNMTQIELAEAAGISRTHISNIEAPNGTASVSLTKLFDIADALNIPVQLLFEFHDI</sequence>
<gene>
    <name evidence="3" type="ORF">IAA45_09565</name>
</gene>
<dbReference type="PANTHER" id="PTHR46797">
    <property type="entry name" value="HTH-TYPE TRANSCRIPTIONAL REGULATOR"/>
    <property type="match status" value="1"/>
</dbReference>
<evidence type="ECO:0000256" key="1">
    <source>
        <dbReference type="ARBA" id="ARBA00023125"/>
    </source>
</evidence>
<dbReference type="Pfam" id="PF01381">
    <property type="entry name" value="HTH_3"/>
    <property type="match status" value="1"/>
</dbReference>
<dbReference type="GO" id="GO:0005829">
    <property type="term" value="C:cytosol"/>
    <property type="evidence" value="ECO:0007669"/>
    <property type="project" value="TreeGrafter"/>
</dbReference>
<dbReference type="EMBL" id="DXEX01000204">
    <property type="protein sequence ID" value="HIX59945.1"/>
    <property type="molecule type" value="Genomic_DNA"/>
</dbReference>
<name>A0A9D1WIR2_9FIRM</name>
<feature type="domain" description="HTH cro/C1-type" evidence="2">
    <location>
        <begin position="16"/>
        <end position="72"/>
    </location>
</feature>
<evidence type="ECO:0000313" key="4">
    <source>
        <dbReference type="Proteomes" id="UP000886817"/>
    </source>
</evidence>
<dbReference type="InterPro" id="IPR050807">
    <property type="entry name" value="TransReg_Diox_bact_type"/>
</dbReference>
<reference evidence="3" key="2">
    <citation type="submission" date="2021-04" db="EMBL/GenBank/DDBJ databases">
        <authorList>
            <person name="Gilroy R."/>
        </authorList>
    </citation>
    <scope>NUCLEOTIDE SEQUENCE</scope>
    <source>
        <strain evidence="3">ChiSjej1B19-8411</strain>
    </source>
</reference>
<reference evidence="3" key="1">
    <citation type="journal article" date="2021" name="PeerJ">
        <title>Extensive microbial diversity within the chicken gut microbiome revealed by metagenomics and culture.</title>
        <authorList>
            <person name="Gilroy R."/>
            <person name="Ravi A."/>
            <person name="Getino M."/>
            <person name="Pursley I."/>
            <person name="Horton D.L."/>
            <person name="Alikhan N.F."/>
            <person name="Baker D."/>
            <person name="Gharbi K."/>
            <person name="Hall N."/>
            <person name="Watson M."/>
            <person name="Adriaenssens E.M."/>
            <person name="Foster-Nyarko E."/>
            <person name="Jarju S."/>
            <person name="Secka A."/>
            <person name="Antonio M."/>
            <person name="Oren A."/>
            <person name="Chaudhuri R.R."/>
            <person name="La Ragione R."/>
            <person name="Hildebrand F."/>
            <person name="Pallen M.J."/>
        </authorList>
    </citation>
    <scope>NUCLEOTIDE SEQUENCE</scope>
    <source>
        <strain evidence="3">ChiSjej1B19-8411</strain>
    </source>
</reference>
<dbReference type="Gene3D" id="1.10.260.40">
    <property type="entry name" value="lambda repressor-like DNA-binding domains"/>
    <property type="match status" value="1"/>
</dbReference>
<keyword evidence="1" id="KW-0238">DNA-binding</keyword>
<dbReference type="InterPro" id="IPR001387">
    <property type="entry name" value="Cro/C1-type_HTH"/>
</dbReference>